<dbReference type="GO" id="GO:0004674">
    <property type="term" value="F:protein serine/threonine kinase activity"/>
    <property type="evidence" value="ECO:0007669"/>
    <property type="project" value="TreeGrafter"/>
</dbReference>
<name>A0A0C3Q6I8_9AGAM</name>
<dbReference type="Proteomes" id="UP000054248">
    <property type="component" value="Unassembled WGS sequence"/>
</dbReference>
<dbReference type="SMART" id="SM00220">
    <property type="entry name" value="S_TKc"/>
    <property type="match status" value="1"/>
</dbReference>
<feature type="region of interest" description="Disordered" evidence="1">
    <location>
        <begin position="101"/>
        <end position="130"/>
    </location>
</feature>
<feature type="domain" description="Protein kinase" evidence="2">
    <location>
        <begin position="1"/>
        <end position="209"/>
    </location>
</feature>
<dbReference type="SUPFAM" id="SSF56112">
    <property type="entry name" value="Protein kinase-like (PK-like)"/>
    <property type="match status" value="1"/>
</dbReference>
<dbReference type="Pfam" id="PF00069">
    <property type="entry name" value="Pkinase"/>
    <property type="match status" value="1"/>
</dbReference>
<dbReference type="InterPro" id="IPR000719">
    <property type="entry name" value="Prot_kinase_dom"/>
</dbReference>
<gene>
    <name evidence="3" type="ORF">M407DRAFT_47475</name>
</gene>
<keyword evidence="4" id="KW-1185">Reference proteome</keyword>
<accession>A0A0C3Q6I8</accession>
<feature type="non-terminal residue" evidence="3">
    <location>
        <position position="1"/>
    </location>
</feature>
<dbReference type="Gene3D" id="1.10.510.10">
    <property type="entry name" value="Transferase(Phosphotransferase) domain 1"/>
    <property type="match status" value="1"/>
</dbReference>
<dbReference type="HOGENOM" id="CLU_000288_7_18_1"/>
<evidence type="ECO:0000313" key="3">
    <source>
        <dbReference type="EMBL" id="KIO18939.1"/>
    </source>
</evidence>
<dbReference type="PROSITE" id="PS50011">
    <property type="entry name" value="PROTEIN_KINASE_DOM"/>
    <property type="match status" value="1"/>
</dbReference>
<dbReference type="InterPro" id="IPR008271">
    <property type="entry name" value="Ser/Thr_kinase_AS"/>
</dbReference>
<reference evidence="4" key="2">
    <citation type="submission" date="2015-01" db="EMBL/GenBank/DDBJ databases">
        <title>Evolutionary Origins and Diversification of the Mycorrhizal Mutualists.</title>
        <authorList>
            <consortium name="DOE Joint Genome Institute"/>
            <consortium name="Mycorrhizal Genomics Consortium"/>
            <person name="Kohler A."/>
            <person name="Kuo A."/>
            <person name="Nagy L.G."/>
            <person name="Floudas D."/>
            <person name="Copeland A."/>
            <person name="Barry K.W."/>
            <person name="Cichocki N."/>
            <person name="Veneault-Fourrey C."/>
            <person name="LaButti K."/>
            <person name="Lindquist E.A."/>
            <person name="Lipzen A."/>
            <person name="Lundell T."/>
            <person name="Morin E."/>
            <person name="Murat C."/>
            <person name="Riley R."/>
            <person name="Ohm R."/>
            <person name="Sun H."/>
            <person name="Tunlid A."/>
            <person name="Henrissat B."/>
            <person name="Grigoriev I.V."/>
            <person name="Hibbett D.S."/>
            <person name="Martin F."/>
        </authorList>
    </citation>
    <scope>NUCLEOTIDE SEQUENCE [LARGE SCALE GENOMIC DNA]</scope>
    <source>
        <strain evidence="4">MUT 4182</strain>
    </source>
</reference>
<dbReference type="InterPro" id="IPR011009">
    <property type="entry name" value="Kinase-like_dom_sf"/>
</dbReference>
<dbReference type="InterPro" id="IPR051681">
    <property type="entry name" value="Ser/Thr_Kinases-Pseudokinases"/>
</dbReference>
<dbReference type="OrthoDB" id="10252171at2759"/>
<evidence type="ECO:0000259" key="2">
    <source>
        <dbReference type="PROSITE" id="PS50011"/>
    </source>
</evidence>
<proteinExistence type="predicted"/>
<feature type="non-terminal residue" evidence="3">
    <location>
        <position position="209"/>
    </location>
</feature>
<dbReference type="PANTHER" id="PTHR44329">
    <property type="entry name" value="SERINE/THREONINE-PROTEIN KINASE TNNI3K-RELATED"/>
    <property type="match status" value="1"/>
</dbReference>
<protein>
    <recommendedName>
        <fullName evidence="2">Protein kinase domain-containing protein</fullName>
    </recommendedName>
</protein>
<sequence length="209" mass="22784">LHKEAETWNRMNHPNIIKLSAYVERPEPALVAPWCSYGTLLEYSAHHLPPQSHILELLIQVASAVQYLHSHQPAIVHGDIKPSNVLIGDEYQALLTDFGSSVTEDPSAEENKGKDQIGTNGYRAPEVSNPSQQSPAADIYSIACLILHVCSLPQSTVILSGSPPKVPFKLVQQGVTPQPGEHLGLPASDPLWSILGRCWSLSPQARPKV</sequence>
<evidence type="ECO:0000313" key="4">
    <source>
        <dbReference type="Proteomes" id="UP000054248"/>
    </source>
</evidence>
<dbReference type="STRING" id="1051891.A0A0C3Q6I8"/>
<dbReference type="GO" id="GO:0005524">
    <property type="term" value="F:ATP binding"/>
    <property type="evidence" value="ECO:0007669"/>
    <property type="project" value="InterPro"/>
</dbReference>
<dbReference type="EMBL" id="KN823250">
    <property type="protein sequence ID" value="KIO18939.1"/>
    <property type="molecule type" value="Genomic_DNA"/>
</dbReference>
<organism evidence="3 4">
    <name type="scientific">Tulasnella calospora MUT 4182</name>
    <dbReference type="NCBI Taxonomy" id="1051891"/>
    <lineage>
        <taxon>Eukaryota</taxon>
        <taxon>Fungi</taxon>
        <taxon>Dikarya</taxon>
        <taxon>Basidiomycota</taxon>
        <taxon>Agaricomycotina</taxon>
        <taxon>Agaricomycetes</taxon>
        <taxon>Cantharellales</taxon>
        <taxon>Tulasnellaceae</taxon>
        <taxon>Tulasnella</taxon>
    </lineage>
</organism>
<evidence type="ECO:0000256" key="1">
    <source>
        <dbReference type="SAM" id="MobiDB-lite"/>
    </source>
</evidence>
<reference evidence="3 4" key="1">
    <citation type="submission" date="2014-04" db="EMBL/GenBank/DDBJ databases">
        <authorList>
            <consortium name="DOE Joint Genome Institute"/>
            <person name="Kuo A."/>
            <person name="Girlanda M."/>
            <person name="Perotto S."/>
            <person name="Kohler A."/>
            <person name="Nagy L.G."/>
            <person name="Floudas D."/>
            <person name="Copeland A."/>
            <person name="Barry K.W."/>
            <person name="Cichocki N."/>
            <person name="Veneault-Fourrey C."/>
            <person name="LaButti K."/>
            <person name="Lindquist E.A."/>
            <person name="Lipzen A."/>
            <person name="Lundell T."/>
            <person name="Morin E."/>
            <person name="Murat C."/>
            <person name="Sun H."/>
            <person name="Tunlid A."/>
            <person name="Henrissat B."/>
            <person name="Grigoriev I.V."/>
            <person name="Hibbett D.S."/>
            <person name="Martin F."/>
            <person name="Nordberg H.P."/>
            <person name="Cantor M.N."/>
            <person name="Hua S.X."/>
        </authorList>
    </citation>
    <scope>NUCLEOTIDE SEQUENCE [LARGE SCALE GENOMIC DNA]</scope>
    <source>
        <strain evidence="3 4">MUT 4182</strain>
    </source>
</reference>
<dbReference type="PROSITE" id="PS00108">
    <property type="entry name" value="PROTEIN_KINASE_ST"/>
    <property type="match status" value="1"/>
</dbReference>
<dbReference type="AlphaFoldDB" id="A0A0C3Q6I8"/>